<reference evidence="3 4" key="1">
    <citation type="submission" date="2013-12" db="EMBL/GenBank/DDBJ databases">
        <authorList>
            <person name="Cubeta M."/>
            <person name="Pakala S."/>
            <person name="Fedorova N."/>
            <person name="Thomas E."/>
            <person name="Dean R."/>
            <person name="Jabaji S."/>
            <person name="Neate S."/>
            <person name="Toda T."/>
            <person name="Tavantzis S."/>
            <person name="Vilgalys R."/>
            <person name="Bharathan N."/>
            <person name="Pakala S."/>
            <person name="Losada L.S."/>
            <person name="Zafar N."/>
            <person name="Nierman W."/>
        </authorList>
    </citation>
    <scope>NUCLEOTIDE SEQUENCE [LARGE SCALE GENOMIC DNA]</scope>
    <source>
        <strain evidence="3 4">123E</strain>
    </source>
</reference>
<dbReference type="AlphaFoldDB" id="A0A074RWZ0"/>
<feature type="transmembrane region" description="Helical" evidence="2">
    <location>
        <begin position="20"/>
        <end position="44"/>
    </location>
</feature>
<feature type="transmembrane region" description="Helical" evidence="2">
    <location>
        <begin position="166"/>
        <end position="190"/>
    </location>
</feature>
<protein>
    <submittedName>
        <fullName evidence="3">Putative transmembrane protein</fullName>
    </submittedName>
</protein>
<dbReference type="Proteomes" id="UP000027456">
    <property type="component" value="Unassembled WGS sequence"/>
</dbReference>
<comment type="caution">
    <text evidence="3">The sequence shown here is derived from an EMBL/GenBank/DDBJ whole genome shotgun (WGS) entry which is preliminary data.</text>
</comment>
<feature type="region of interest" description="Disordered" evidence="1">
    <location>
        <begin position="474"/>
        <end position="505"/>
    </location>
</feature>
<feature type="transmembrane region" description="Helical" evidence="2">
    <location>
        <begin position="391"/>
        <end position="411"/>
    </location>
</feature>
<feature type="transmembrane region" description="Helical" evidence="2">
    <location>
        <begin position="417"/>
        <end position="436"/>
    </location>
</feature>
<dbReference type="OrthoDB" id="3227921at2759"/>
<keyword evidence="2" id="KW-0472">Membrane</keyword>
<name>A0A074RWZ0_9AGAM</name>
<gene>
    <name evidence="3" type="ORF">V565_092770</name>
</gene>
<accession>A0A074RWZ0</accession>
<evidence type="ECO:0000313" key="4">
    <source>
        <dbReference type="Proteomes" id="UP000027456"/>
    </source>
</evidence>
<keyword evidence="4" id="KW-1185">Reference proteome</keyword>
<sequence length="505" mass="56352">MIAYKVYSVTVQKFVDITAVASVFLGGTCSLSLLAITLSPFFTLRSHVSMRQLRRTNTKDAFQGSVAPLAFCVLSFIGHQRDISIRNPVVFGTKKFLGRLLFRRVRPVETRVYALLRNVFALIAMVVLVFRMVSALQRAQNEISTRITSSTCDRRPIPDNHDINLVLVWILPVCILRLVQLCSLSLKLAVSLQDSRMCSILASKELEYDRALDTFVCPSAKQMSVNSDAFGPQDGVPFFRLYLEVSRRHGTLDLQRDIPLIWLSNGLEQPGNLSSPHAHPVRAYMPAWMLRPGFHMDTEAKLITKRLIKSSILKDVVLNSKPTYTSVSLYPIAESGLLSYSNVSIATGEVRVTLRPGFMYFGARAVPENLDHPSTRIDACDYIDDYRSSTILDVIGSVGGLFTVLHGIHVLLFGRPLLWGLTGTKLITPFGIFGICSSRKFKGRLREQYYSSADTIDIVRFLRDFVIDFGPADFNPEDHPSQESTSSPSSIAKNEGLSDVDSARM</sequence>
<evidence type="ECO:0000256" key="1">
    <source>
        <dbReference type="SAM" id="MobiDB-lite"/>
    </source>
</evidence>
<evidence type="ECO:0000313" key="3">
    <source>
        <dbReference type="EMBL" id="KEP49805.1"/>
    </source>
</evidence>
<keyword evidence="2" id="KW-1133">Transmembrane helix</keyword>
<dbReference type="HOGENOM" id="CLU_028554_0_0_1"/>
<proteinExistence type="predicted"/>
<dbReference type="EMBL" id="AZST01000320">
    <property type="protein sequence ID" value="KEP49805.1"/>
    <property type="molecule type" value="Genomic_DNA"/>
</dbReference>
<keyword evidence="2 3" id="KW-0812">Transmembrane</keyword>
<evidence type="ECO:0000256" key="2">
    <source>
        <dbReference type="SAM" id="Phobius"/>
    </source>
</evidence>
<organism evidence="3 4">
    <name type="scientific">Rhizoctonia solani 123E</name>
    <dbReference type="NCBI Taxonomy" id="1423351"/>
    <lineage>
        <taxon>Eukaryota</taxon>
        <taxon>Fungi</taxon>
        <taxon>Dikarya</taxon>
        <taxon>Basidiomycota</taxon>
        <taxon>Agaricomycotina</taxon>
        <taxon>Agaricomycetes</taxon>
        <taxon>Cantharellales</taxon>
        <taxon>Ceratobasidiaceae</taxon>
        <taxon>Rhizoctonia</taxon>
    </lineage>
</organism>
<feature type="transmembrane region" description="Helical" evidence="2">
    <location>
        <begin position="112"/>
        <end position="133"/>
    </location>
</feature>